<dbReference type="GO" id="GO:0006424">
    <property type="term" value="P:glutamyl-tRNA aminoacylation"/>
    <property type="evidence" value="ECO:0007669"/>
    <property type="project" value="UniProtKB-UniRule"/>
</dbReference>
<evidence type="ECO:0000313" key="10">
    <source>
        <dbReference type="EMBL" id="QJW95603.1"/>
    </source>
</evidence>
<protein>
    <recommendedName>
        <fullName evidence="7">Glutamate--tRNA ligase</fullName>
        <ecNumber evidence="7">6.1.1.17</ecNumber>
    </recommendedName>
    <alternativeName>
        <fullName evidence="7">Glutamyl-tRNA synthetase</fullName>
        <shortName evidence="7">GluRS</shortName>
    </alternativeName>
</protein>
<comment type="subcellular location">
    <subcellularLocation>
        <location evidence="7">Cytoplasm</location>
    </subcellularLocation>
</comment>
<dbReference type="InterPro" id="IPR033910">
    <property type="entry name" value="GluRS_core"/>
</dbReference>
<keyword evidence="11" id="KW-1185">Reference proteome</keyword>
<gene>
    <name evidence="7" type="primary">gltX</name>
    <name evidence="10" type="ORF">FTUN_3153</name>
</gene>
<keyword evidence="4 7" id="KW-0067">ATP-binding</keyword>
<reference evidence="11" key="1">
    <citation type="submission" date="2020-05" db="EMBL/GenBank/DDBJ databases">
        <title>Frigoriglobus tundricola gen. nov., sp. nov., a psychrotolerant cellulolytic planctomycete of the family Gemmataceae with two divergent copies of 16S rRNA gene.</title>
        <authorList>
            <person name="Kulichevskaya I.S."/>
            <person name="Ivanova A.A."/>
            <person name="Naumoff D.G."/>
            <person name="Beletsky A.V."/>
            <person name="Rijpstra W.I.C."/>
            <person name="Sinninghe Damste J.S."/>
            <person name="Mardanov A.V."/>
            <person name="Ravin N.V."/>
            <person name="Dedysh S.N."/>
        </authorList>
    </citation>
    <scope>NUCLEOTIDE SEQUENCE [LARGE SCALE GENOMIC DNA]</scope>
    <source>
        <strain evidence="11">PL17</strain>
    </source>
</reference>
<dbReference type="Gene3D" id="3.40.50.620">
    <property type="entry name" value="HUPs"/>
    <property type="match status" value="1"/>
</dbReference>
<evidence type="ECO:0000256" key="5">
    <source>
        <dbReference type="ARBA" id="ARBA00022917"/>
    </source>
</evidence>
<feature type="short sequence motif" description="'HIGH' region" evidence="7">
    <location>
        <begin position="9"/>
        <end position="19"/>
    </location>
</feature>
<dbReference type="Proteomes" id="UP000503447">
    <property type="component" value="Chromosome"/>
</dbReference>
<dbReference type="GO" id="GO:0000049">
    <property type="term" value="F:tRNA binding"/>
    <property type="evidence" value="ECO:0007669"/>
    <property type="project" value="InterPro"/>
</dbReference>
<dbReference type="KEGG" id="ftj:FTUN_3153"/>
<comment type="function">
    <text evidence="7">Catalyzes the attachment of glutamate to tRNA(Glu) in a two-step reaction: glutamate is first activated by ATP to form Glu-AMP and then transferred to the acceptor end of tRNA(Glu).</text>
</comment>
<keyword evidence="7" id="KW-0963">Cytoplasm</keyword>
<evidence type="ECO:0000256" key="1">
    <source>
        <dbReference type="ARBA" id="ARBA00007894"/>
    </source>
</evidence>
<comment type="subunit">
    <text evidence="7">Monomer.</text>
</comment>
<keyword evidence="5 7" id="KW-0648">Protein biosynthesis</keyword>
<dbReference type="SUPFAM" id="SSF48163">
    <property type="entry name" value="An anticodon-binding domain of class I aminoacyl-tRNA synthetases"/>
    <property type="match status" value="1"/>
</dbReference>
<keyword evidence="6 7" id="KW-0030">Aminoacyl-tRNA synthetase</keyword>
<dbReference type="AlphaFoldDB" id="A0A6M5YQM1"/>
<evidence type="ECO:0000256" key="6">
    <source>
        <dbReference type="ARBA" id="ARBA00023146"/>
    </source>
</evidence>
<feature type="short sequence motif" description="'KMSKS' region" evidence="7">
    <location>
        <begin position="259"/>
        <end position="263"/>
    </location>
</feature>
<dbReference type="HAMAP" id="MF_00022">
    <property type="entry name" value="Glu_tRNA_synth_type1"/>
    <property type="match status" value="1"/>
</dbReference>
<accession>A0A6M5YQM1</accession>
<feature type="binding site" evidence="7">
    <location>
        <position position="262"/>
    </location>
    <ligand>
        <name>ATP</name>
        <dbReference type="ChEBI" id="CHEBI:30616"/>
    </ligand>
</feature>
<dbReference type="PROSITE" id="PS00178">
    <property type="entry name" value="AA_TRNA_LIGASE_I"/>
    <property type="match status" value="1"/>
</dbReference>
<keyword evidence="2 7" id="KW-0436">Ligase</keyword>
<dbReference type="InterPro" id="IPR020751">
    <property type="entry name" value="aa-tRNA-synth_I_codon-bd_sub2"/>
</dbReference>
<dbReference type="InterPro" id="IPR000924">
    <property type="entry name" value="Glu/Gln-tRNA-synth"/>
</dbReference>
<dbReference type="Pfam" id="PF19269">
    <property type="entry name" value="Anticodon_2"/>
    <property type="match status" value="1"/>
</dbReference>
<dbReference type="RefSeq" id="WP_171471359.1">
    <property type="nucleotide sequence ID" value="NZ_CP053452.2"/>
</dbReference>
<comment type="similarity">
    <text evidence="1 7">Belongs to the class-I aminoacyl-tRNA synthetase family. Glutamate--tRNA ligase type 1 subfamily.</text>
</comment>
<dbReference type="PANTHER" id="PTHR43311">
    <property type="entry name" value="GLUTAMATE--TRNA LIGASE"/>
    <property type="match status" value="1"/>
</dbReference>
<dbReference type="GO" id="GO:0004818">
    <property type="term" value="F:glutamate-tRNA ligase activity"/>
    <property type="evidence" value="ECO:0007669"/>
    <property type="project" value="UniProtKB-UniRule"/>
</dbReference>
<evidence type="ECO:0000313" key="11">
    <source>
        <dbReference type="Proteomes" id="UP000503447"/>
    </source>
</evidence>
<dbReference type="GO" id="GO:0005829">
    <property type="term" value="C:cytosol"/>
    <property type="evidence" value="ECO:0007669"/>
    <property type="project" value="TreeGrafter"/>
</dbReference>
<dbReference type="InterPro" id="IPR049940">
    <property type="entry name" value="GluQ/Sye"/>
</dbReference>
<feature type="domain" description="Aminoacyl-tRNA synthetase class I anticodon-binding" evidence="9">
    <location>
        <begin position="389"/>
        <end position="518"/>
    </location>
</feature>
<dbReference type="GO" id="GO:0005524">
    <property type="term" value="F:ATP binding"/>
    <property type="evidence" value="ECO:0007669"/>
    <property type="project" value="UniProtKB-UniRule"/>
</dbReference>
<dbReference type="SUPFAM" id="SSF52374">
    <property type="entry name" value="Nucleotidylyl transferase"/>
    <property type="match status" value="1"/>
</dbReference>
<dbReference type="InterPro" id="IPR045462">
    <property type="entry name" value="aa-tRNA-synth_I_cd-bd"/>
</dbReference>
<dbReference type="PRINTS" id="PR00987">
    <property type="entry name" value="TRNASYNTHGLU"/>
</dbReference>
<dbReference type="InterPro" id="IPR008925">
    <property type="entry name" value="aa_tRNA-synth_I_cd-bd_sf"/>
</dbReference>
<evidence type="ECO:0000256" key="7">
    <source>
        <dbReference type="HAMAP-Rule" id="MF_00022"/>
    </source>
</evidence>
<dbReference type="InterPro" id="IPR004527">
    <property type="entry name" value="Glu-tRNA-ligase_bac/mito"/>
</dbReference>
<comment type="catalytic activity">
    <reaction evidence="7">
        <text>tRNA(Glu) + L-glutamate + ATP = L-glutamyl-tRNA(Glu) + AMP + diphosphate</text>
        <dbReference type="Rhea" id="RHEA:23540"/>
        <dbReference type="Rhea" id="RHEA-COMP:9663"/>
        <dbReference type="Rhea" id="RHEA-COMP:9680"/>
        <dbReference type="ChEBI" id="CHEBI:29985"/>
        <dbReference type="ChEBI" id="CHEBI:30616"/>
        <dbReference type="ChEBI" id="CHEBI:33019"/>
        <dbReference type="ChEBI" id="CHEBI:78442"/>
        <dbReference type="ChEBI" id="CHEBI:78520"/>
        <dbReference type="ChEBI" id="CHEBI:456215"/>
        <dbReference type="EC" id="6.1.1.17"/>
    </reaction>
</comment>
<evidence type="ECO:0000256" key="2">
    <source>
        <dbReference type="ARBA" id="ARBA00022598"/>
    </source>
</evidence>
<evidence type="ECO:0000256" key="4">
    <source>
        <dbReference type="ARBA" id="ARBA00022840"/>
    </source>
</evidence>
<comment type="caution">
    <text evidence="7">Lacks conserved residue(s) required for the propagation of feature annotation.</text>
</comment>
<dbReference type="Gene3D" id="1.10.10.350">
    <property type="match status" value="1"/>
</dbReference>
<dbReference type="CDD" id="cd00808">
    <property type="entry name" value="GluRS_core"/>
    <property type="match status" value="1"/>
</dbReference>
<evidence type="ECO:0000259" key="9">
    <source>
        <dbReference type="Pfam" id="PF19269"/>
    </source>
</evidence>
<dbReference type="InterPro" id="IPR001412">
    <property type="entry name" value="aa-tRNA-synth_I_CS"/>
</dbReference>
<dbReference type="EMBL" id="CP053452">
    <property type="protein sequence ID" value="QJW95603.1"/>
    <property type="molecule type" value="Genomic_DNA"/>
</dbReference>
<sequence>MTVRTRFAPSPTGYLHIGGVRTALFNWLYARRHGGQFVLRIDDTDAARNRAEAVKPILDGFSWLGLDWDEGPTRDASGDSFGPHKPYFQGQRNDKYVAAAMKLVAEGKAYPDYTPPEEQDSRRDLAKRLKKAYVHRGSNRDVAPEENLRQYQAKPAPILLRVPEGEKVVFEDHVRGRVEVDTDTIRDPALLRAPNDAGVCGALYSFATVVDEIDFGITHVIRAEEHLANTPVQILIYNALGGATPEFAHIPLVYYKSEKMSKRKLPALGADEIAKLKACGWTEEEIQCRDDLNIATVAYYRELGYLPAALVNYLVRLGWALNETDEIFSLETAIANFDTRDATKAPGNFDEKKLFWVQTEYMRKLSAEEKLAGSLPYLLRAKLVSDPVPVATRALLLKIAEFAADRIKLFSDFVFYAAPLLKEAPAYNPKAVADKLAKPGVGDRLRGFADELRALEPFEPAAILAAFTAYATKIAVKPRDLDGAVRVALTGETVGFGLPETMVLLGRDAVLKRIESALKLT</sequence>
<name>A0A6M5YQM1_9BACT</name>
<dbReference type="InterPro" id="IPR020058">
    <property type="entry name" value="Glu/Gln-tRNA-synth_Ib_cat-dom"/>
</dbReference>
<feature type="domain" description="Glutamyl/glutaminyl-tRNA synthetase class Ib catalytic" evidence="8">
    <location>
        <begin position="3"/>
        <end position="269"/>
    </location>
</feature>
<evidence type="ECO:0000259" key="8">
    <source>
        <dbReference type="Pfam" id="PF00749"/>
    </source>
</evidence>
<proteinExistence type="inferred from homology"/>
<evidence type="ECO:0000256" key="3">
    <source>
        <dbReference type="ARBA" id="ARBA00022741"/>
    </source>
</evidence>
<organism evidence="10 11">
    <name type="scientific">Frigoriglobus tundricola</name>
    <dbReference type="NCBI Taxonomy" id="2774151"/>
    <lineage>
        <taxon>Bacteria</taxon>
        <taxon>Pseudomonadati</taxon>
        <taxon>Planctomycetota</taxon>
        <taxon>Planctomycetia</taxon>
        <taxon>Gemmatales</taxon>
        <taxon>Gemmataceae</taxon>
        <taxon>Frigoriglobus</taxon>
    </lineage>
</organism>
<feature type="domain" description="Glutamyl/glutaminyl-tRNA synthetase class Ib catalytic" evidence="8">
    <location>
        <begin position="289"/>
        <end position="356"/>
    </location>
</feature>
<dbReference type="InterPro" id="IPR014729">
    <property type="entry name" value="Rossmann-like_a/b/a_fold"/>
</dbReference>
<dbReference type="Pfam" id="PF00749">
    <property type="entry name" value="tRNA-synt_1c"/>
    <property type="match status" value="2"/>
</dbReference>
<dbReference type="GO" id="GO:0008270">
    <property type="term" value="F:zinc ion binding"/>
    <property type="evidence" value="ECO:0007669"/>
    <property type="project" value="InterPro"/>
</dbReference>
<keyword evidence="3 7" id="KW-0547">Nucleotide-binding</keyword>
<dbReference type="EC" id="6.1.1.17" evidence="7"/>
<dbReference type="PANTHER" id="PTHR43311:SF2">
    <property type="entry name" value="GLUTAMATE--TRNA LIGASE, MITOCHONDRIAL-RELATED"/>
    <property type="match status" value="1"/>
</dbReference>